<keyword evidence="2" id="KW-1185">Reference proteome</keyword>
<dbReference type="RefSeq" id="XP_030764610.1">
    <property type="nucleotide sequence ID" value="XM_030908750.1"/>
</dbReference>
<dbReference type="PANTHER" id="PTHR21301">
    <property type="entry name" value="REVERSE TRANSCRIPTASE"/>
    <property type="match status" value="1"/>
</dbReference>
<dbReference type="Proteomes" id="UP000504635">
    <property type="component" value="Unplaced"/>
</dbReference>
<protein>
    <submittedName>
        <fullName evidence="3">Uncharacterized protein LOC115888882</fullName>
    </submittedName>
</protein>
<dbReference type="AlphaFoldDB" id="A0A6J2YPA5"/>
<dbReference type="OrthoDB" id="10018421at2759"/>
<evidence type="ECO:0000313" key="3">
    <source>
        <dbReference type="RefSeq" id="XP_030764610.1"/>
    </source>
</evidence>
<dbReference type="Pfam" id="PF00078">
    <property type="entry name" value="RVT_1"/>
    <property type="match status" value="1"/>
</dbReference>
<dbReference type="SUPFAM" id="SSF56672">
    <property type="entry name" value="DNA/RNA polymerases"/>
    <property type="match status" value="1"/>
</dbReference>
<reference evidence="3" key="1">
    <citation type="submission" date="2025-08" db="UniProtKB">
        <authorList>
            <consortium name="RefSeq"/>
        </authorList>
    </citation>
    <scope>IDENTIFICATION</scope>
    <source>
        <tissue evidence="3">Gonads</tissue>
    </source>
</reference>
<sequence>MVSFDVVSLFTRAPLGESMALIKESFTPAIAELFRVCLTGSYFLGNGNYYEQTDGAAMGSPISPIIANFFMERFVEKALESSVLKPAVRFRYVDDTFVVWKHGRDSPDDFLHHLNSQSPGNFTMETEVSNQLVVRFIYHGNRSKQPTGLPRCACQQKWRPFRSHGVSKTHSYRPVLTQTIKSPSKPKTRDYRIISK</sequence>
<name>A0A6J2YPA5_SITOR</name>
<dbReference type="PROSITE" id="PS50878">
    <property type="entry name" value="RT_POL"/>
    <property type="match status" value="1"/>
</dbReference>
<gene>
    <name evidence="3" type="primary">LOC115888882</name>
</gene>
<dbReference type="KEGG" id="soy:115888882"/>
<accession>A0A6J2YPA5</accession>
<evidence type="ECO:0000313" key="2">
    <source>
        <dbReference type="Proteomes" id="UP000504635"/>
    </source>
</evidence>
<dbReference type="InParanoid" id="A0A6J2YPA5"/>
<dbReference type="GO" id="GO:0071897">
    <property type="term" value="P:DNA biosynthetic process"/>
    <property type="evidence" value="ECO:0007669"/>
    <property type="project" value="UniProtKB-ARBA"/>
</dbReference>
<dbReference type="GeneID" id="115888882"/>
<proteinExistence type="predicted"/>
<dbReference type="InterPro" id="IPR043502">
    <property type="entry name" value="DNA/RNA_pol_sf"/>
</dbReference>
<organism evidence="2 3">
    <name type="scientific">Sitophilus oryzae</name>
    <name type="common">Rice weevil</name>
    <name type="synonym">Curculio oryzae</name>
    <dbReference type="NCBI Taxonomy" id="7048"/>
    <lineage>
        <taxon>Eukaryota</taxon>
        <taxon>Metazoa</taxon>
        <taxon>Ecdysozoa</taxon>
        <taxon>Arthropoda</taxon>
        <taxon>Hexapoda</taxon>
        <taxon>Insecta</taxon>
        <taxon>Pterygota</taxon>
        <taxon>Neoptera</taxon>
        <taxon>Endopterygota</taxon>
        <taxon>Coleoptera</taxon>
        <taxon>Polyphaga</taxon>
        <taxon>Cucujiformia</taxon>
        <taxon>Curculionidae</taxon>
        <taxon>Dryophthorinae</taxon>
        <taxon>Sitophilus</taxon>
    </lineage>
</organism>
<evidence type="ECO:0000259" key="1">
    <source>
        <dbReference type="PROSITE" id="PS50878"/>
    </source>
</evidence>
<dbReference type="PANTHER" id="PTHR21301:SF10">
    <property type="entry name" value="REVERSE TRANSCRIPTASE DOMAIN-CONTAINING PROTEIN"/>
    <property type="match status" value="1"/>
</dbReference>
<dbReference type="InterPro" id="IPR000477">
    <property type="entry name" value="RT_dom"/>
</dbReference>
<feature type="domain" description="Reverse transcriptase" evidence="1">
    <location>
        <begin position="1"/>
        <end position="143"/>
    </location>
</feature>